<gene>
    <name evidence="1" type="ORF">An07g00410</name>
</gene>
<reference evidence="1" key="1">
    <citation type="submission" date="2025-02" db="EMBL/GenBank/DDBJ databases">
        <authorList>
            <consortium name="NCBI Genome Project"/>
        </authorList>
    </citation>
    <scope>NUCLEOTIDE SEQUENCE</scope>
</reference>
<reference evidence="1" key="2">
    <citation type="submission" date="2025-08" db="UniProtKB">
        <authorList>
            <consortium name="RefSeq"/>
        </authorList>
    </citation>
    <scope>IDENTIFICATION</scope>
</reference>
<evidence type="ECO:0000313" key="1">
    <source>
        <dbReference type="RefSeq" id="XP_059600835.1"/>
    </source>
</evidence>
<name>A0AAJ8BNA8_ASPNG</name>
<dbReference type="VEuPathDB" id="FungiDB:An07g00410"/>
<dbReference type="AlphaFoldDB" id="A0AAJ8BNA8"/>
<accession>A0AAJ8BNA8</accession>
<sequence length="88" mass="9780">MIASISSYTSPLPSSCLPFHPGLPVAFARDRALRGLPFWGKPLAESYRAPTLALFWVSVFDPIPIPVIFKASEQEKKDNIPSRRQSPI</sequence>
<protein>
    <submittedName>
        <fullName evidence="1">Uncharacterized protein</fullName>
    </submittedName>
</protein>
<dbReference type="KEGG" id="ang:An07g00410"/>
<organism evidence="1">
    <name type="scientific">Aspergillus niger</name>
    <dbReference type="NCBI Taxonomy" id="5061"/>
    <lineage>
        <taxon>Eukaryota</taxon>
        <taxon>Fungi</taxon>
        <taxon>Dikarya</taxon>
        <taxon>Ascomycota</taxon>
        <taxon>Pezizomycotina</taxon>
        <taxon>Eurotiomycetes</taxon>
        <taxon>Eurotiomycetidae</taxon>
        <taxon>Eurotiales</taxon>
        <taxon>Aspergillaceae</taxon>
        <taxon>Aspergillus</taxon>
        <taxon>Aspergillus subgen. Circumdati</taxon>
    </lineage>
</organism>
<proteinExistence type="predicted"/>
<dbReference type="GeneID" id="84591241"/>
<dbReference type="RefSeq" id="XP_059600835.1">
    <property type="nucleotide sequence ID" value="XM_059748162.1"/>
</dbReference>